<sequence length="294" mass="33890">MSSSLSEQEKMAVQVLVKKVERLAAEAGIKEKDHIKRINEEPIQSLESCENLIKGQQKIVLYISRGSKINKNKVEFAKKNWRNDFYHIENSEKIIKRCAGYDYIIVNVRYDSSAGRPFGLNIANVTAHKIIILEVAENTVARDYLKIYDHIIALNGNSISDVTVAKKMIRECGANFQAVIKRPVNLVSNGEIKREEWKKEWLAQQILNKCHQMFRKLLGNISNNTNSSKPLVSFRFFVNQLANNVKFISQNTTIGRRSKVIHPQQNVYANVGERKKKKNEMKVQNMINFLIHQY</sequence>
<dbReference type="WBParaSite" id="Bm9144.1">
    <property type="protein sequence ID" value="Bm9144.1"/>
    <property type="gene ID" value="WBGene00229405"/>
</dbReference>
<protein>
    <submittedName>
        <fullName evidence="4">PDZ domain-containing protein</fullName>
    </submittedName>
</protein>
<reference evidence="3" key="1">
    <citation type="journal article" date="2007" name="Science">
        <title>Draft genome of the filarial nematode parasite Brugia malayi.</title>
        <authorList>
            <person name="Ghedin E."/>
            <person name="Wang S."/>
            <person name="Spiro D."/>
            <person name="Caler E."/>
            <person name="Zhao Q."/>
            <person name="Crabtree J."/>
            <person name="Allen J.E."/>
            <person name="Delcher A.L."/>
            <person name="Guiliano D.B."/>
            <person name="Miranda-Saavedra D."/>
            <person name="Angiuoli S.V."/>
            <person name="Creasy T."/>
            <person name="Amedeo P."/>
            <person name="Haas B."/>
            <person name="El-Sayed N.M."/>
            <person name="Wortman J.R."/>
            <person name="Feldblyum T."/>
            <person name="Tallon L."/>
            <person name="Schatz M."/>
            <person name="Shumway M."/>
            <person name="Koo H."/>
            <person name="Salzberg S.L."/>
            <person name="Schobel S."/>
            <person name="Pertea M."/>
            <person name="Pop M."/>
            <person name="White O."/>
            <person name="Barton G.J."/>
            <person name="Carlow C.K."/>
            <person name="Crawford M.J."/>
            <person name="Daub J."/>
            <person name="Dimmic M.W."/>
            <person name="Estes C.F."/>
            <person name="Foster J.M."/>
            <person name="Ganatra M."/>
            <person name="Gregory W.F."/>
            <person name="Johnson N.M."/>
            <person name="Jin J."/>
            <person name="Komuniecki R."/>
            <person name="Korf I."/>
            <person name="Kumar S."/>
            <person name="Laney S."/>
            <person name="Li B.W."/>
            <person name="Li W."/>
            <person name="Lindblom T.H."/>
            <person name="Lustigman S."/>
            <person name="Ma D."/>
            <person name="Maina C.V."/>
            <person name="Martin D.M."/>
            <person name="McCarter J.P."/>
            <person name="McReynolds L."/>
            <person name="Mitreva M."/>
            <person name="Nutman T.B."/>
            <person name="Parkinson J."/>
            <person name="Peregrin-Alvarez J.M."/>
            <person name="Poole C."/>
            <person name="Ren Q."/>
            <person name="Saunders L."/>
            <person name="Sluder A.E."/>
            <person name="Smith K."/>
            <person name="Stanke M."/>
            <person name="Unnasch T.R."/>
            <person name="Ware J."/>
            <person name="Wei A.D."/>
            <person name="Weil G."/>
            <person name="Williams D.J."/>
            <person name="Zhang Y."/>
            <person name="Williams S.A."/>
            <person name="Fraser-Liggett C."/>
            <person name="Slatko B."/>
            <person name="Blaxter M.L."/>
            <person name="Scott A.L."/>
        </authorList>
    </citation>
    <scope>NUCLEOTIDE SEQUENCE</scope>
    <source>
        <strain evidence="3">FR3</strain>
    </source>
</reference>
<evidence type="ECO:0000313" key="4">
    <source>
        <dbReference type="WBParaSite" id="Bm9144.1"/>
    </source>
</evidence>
<proteinExistence type="predicted"/>
<dbReference type="InterPro" id="IPR001478">
    <property type="entry name" value="PDZ"/>
</dbReference>
<dbReference type="AlphaFoldDB" id="A0A4E9F034"/>
<dbReference type="GeneID" id="6095863"/>
<evidence type="ECO:0000313" key="3">
    <source>
        <dbReference type="Proteomes" id="UP000006672"/>
    </source>
</evidence>
<organism evidence="2">
    <name type="scientific">Brugia malayi</name>
    <name type="common">Filarial nematode worm</name>
    <dbReference type="NCBI Taxonomy" id="6279"/>
    <lineage>
        <taxon>Eukaryota</taxon>
        <taxon>Metazoa</taxon>
        <taxon>Ecdysozoa</taxon>
        <taxon>Nematoda</taxon>
        <taxon>Chromadorea</taxon>
        <taxon>Rhabditida</taxon>
        <taxon>Spirurina</taxon>
        <taxon>Spiruromorpha</taxon>
        <taxon>Filarioidea</taxon>
        <taxon>Onchocercidae</taxon>
        <taxon>Brugia</taxon>
    </lineage>
</organism>
<dbReference type="CTD" id="6095863"/>
<name>A0A4E9F034_BRUMA</name>
<keyword evidence="3" id="KW-1185">Reference proteome</keyword>
<gene>
    <name evidence="2" type="primary">Bm9144</name>
    <name evidence="2" type="ORF">BM_BM9144</name>
</gene>
<accession>A0A8L7TK46</accession>
<dbReference type="InterPro" id="IPR040264">
    <property type="entry name" value="T15H9.4-like"/>
</dbReference>
<feature type="domain" description="PDZ" evidence="1">
    <location>
        <begin position="105"/>
        <end position="163"/>
    </location>
</feature>
<dbReference type="InterPro" id="IPR036034">
    <property type="entry name" value="PDZ_sf"/>
</dbReference>
<reference evidence="2" key="2">
    <citation type="submission" date="2019-04" db="EMBL/GenBank/DDBJ databases">
        <authorList>
            <person name="Howe K."/>
            <person name="Paulini M."/>
            <person name="Williams G."/>
        </authorList>
    </citation>
    <scope>NUCLEOTIDE SEQUENCE [LARGE SCALE GENOMIC DNA]</scope>
    <source>
        <strain evidence="2">FR3</strain>
    </source>
</reference>
<dbReference type="SMART" id="SM00228">
    <property type="entry name" value="PDZ"/>
    <property type="match status" value="2"/>
</dbReference>
<accession>A0A4E9F034</accession>
<dbReference type="Proteomes" id="UP000006672">
    <property type="component" value="Unassembled WGS sequence"/>
</dbReference>
<evidence type="ECO:0000259" key="1">
    <source>
        <dbReference type="PROSITE" id="PS50106"/>
    </source>
</evidence>
<reference evidence="4" key="3">
    <citation type="submission" date="2022-04" db="UniProtKB">
        <authorList>
            <consortium name="WormBaseParasite"/>
        </authorList>
    </citation>
    <scope>IDENTIFICATION</scope>
</reference>
<dbReference type="RefSeq" id="XP_042931612.1">
    <property type="nucleotide sequence ID" value="XM_043075678.1"/>
</dbReference>
<dbReference type="Gene3D" id="2.30.42.10">
    <property type="match status" value="2"/>
</dbReference>
<dbReference type="PANTHER" id="PTHR31327">
    <property type="entry name" value="SPERM MEIOSIS PDZ DOMAIN CONTAINING PROTEINS-RELATED"/>
    <property type="match status" value="1"/>
</dbReference>
<dbReference type="OrthoDB" id="5802058at2759"/>
<evidence type="ECO:0000313" key="2">
    <source>
        <dbReference type="EMBL" id="VIO89550.1"/>
    </source>
</evidence>
<dbReference type="PROSITE" id="PS50106">
    <property type="entry name" value="PDZ"/>
    <property type="match status" value="1"/>
</dbReference>
<dbReference type="SUPFAM" id="SSF50156">
    <property type="entry name" value="PDZ domain-like"/>
    <property type="match status" value="2"/>
</dbReference>
<dbReference type="EMBL" id="CAAKNF010000196">
    <property type="protein sequence ID" value="VIO89550.1"/>
    <property type="molecule type" value="Genomic_DNA"/>
</dbReference>
<dbReference type="KEGG" id="bmy:BM_BM9144"/>